<feature type="domain" description="TLDc" evidence="2">
    <location>
        <begin position="84"/>
        <end position="250"/>
    </location>
</feature>
<comment type="caution">
    <text evidence="3">The sequence shown here is derived from an EMBL/GenBank/DDBJ whole genome shotgun (WGS) entry which is preliminary data.</text>
</comment>
<protein>
    <recommendedName>
        <fullName evidence="2">TLDc domain-containing protein</fullName>
    </recommendedName>
</protein>
<feature type="non-terminal residue" evidence="3">
    <location>
        <position position="1"/>
    </location>
</feature>
<evidence type="ECO:0000313" key="4">
    <source>
        <dbReference type="Proteomes" id="UP000695562"/>
    </source>
</evidence>
<dbReference type="Pfam" id="PF02214">
    <property type="entry name" value="BTB_2"/>
    <property type="match status" value="1"/>
</dbReference>
<gene>
    <name evidence="3" type="ORF">CYY_007043</name>
</gene>
<evidence type="ECO:0000259" key="2">
    <source>
        <dbReference type="PROSITE" id="PS51886"/>
    </source>
</evidence>
<dbReference type="SMART" id="SM00584">
    <property type="entry name" value="TLDc"/>
    <property type="match status" value="1"/>
</dbReference>
<dbReference type="EMBL" id="AJWJ01000355">
    <property type="protein sequence ID" value="KAF2071635.1"/>
    <property type="molecule type" value="Genomic_DNA"/>
</dbReference>
<dbReference type="PANTHER" id="PTHR23354">
    <property type="entry name" value="NUCLEOLAR PROTEIN 7/ESTROGEN RECEPTOR COACTIVATOR-RELATED"/>
    <property type="match status" value="1"/>
</dbReference>
<dbReference type="Proteomes" id="UP000695562">
    <property type="component" value="Unassembled WGS sequence"/>
</dbReference>
<keyword evidence="1" id="KW-0175">Coiled coil</keyword>
<dbReference type="AlphaFoldDB" id="A0A8J4PP71"/>
<reference evidence="3" key="1">
    <citation type="submission" date="2020-01" db="EMBL/GenBank/DDBJ databases">
        <title>Development of genomics and gene disruption for Polysphondylium violaceum indicates a role for the polyketide synthase stlB in stalk morphogenesis.</title>
        <authorList>
            <person name="Narita B."/>
            <person name="Kawabe Y."/>
            <person name="Kin K."/>
            <person name="Saito T."/>
            <person name="Gibbs R."/>
            <person name="Kuspa A."/>
            <person name="Muzny D."/>
            <person name="Queller D."/>
            <person name="Richards S."/>
            <person name="Strassman J."/>
            <person name="Sucgang R."/>
            <person name="Worley K."/>
            <person name="Schaap P."/>
        </authorList>
    </citation>
    <scope>NUCLEOTIDE SEQUENCE</scope>
    <source>
        <strain evidence="3">QSvi11</strain>
    </source>
</reference>
<dbReference type="PANTHER" id="PTHR23354:SF122">
    <property type="entry name" value="GTPASE-ACTIVATING PROTEIN SKYWALKER"/>
    <property type="match status" value="1"/>
</dbReference>
<dbReference type="GO" id="GO:0051260">
    <property type="term" value="P:protein homooligomerization"/>
    <property type="evidence" value="ECO:0007669"/>
    <property type="project" value="InterPro"/>
</dbReference>
<dbReference type="SUPFAM" id="SSF54695">
    <property type="entry name" value="POZ domain"/>
    <property type="match status" value="1"/>
</dbReference>
<dbReference type="Pfam" id="PF07534">
    <property type="entry name" value="TLD"/>
    <property type="match status" value="1"/>
</dbReference>
<dbReference type="InterPro" id="IPR003131">
    <property type="entry name" value="T1-type_BTB"/>
</dbReference>
<name>A0A8J4PP71_9MYCE</name>
<dbReference type="Gene3D" id="3.30.710.10">
    <property type="entry name" value="Potassium Channel Kv1.1, Chain A"/>
    <property type="match status" value="1"/>
</dbReference>
<feature type="coiled-coil region" evidence="1">
    <location>
        <begin position="43"/>
        <end position="77"/>
    </location>
</feature>
<accession>A0A8J4PP71</accession>
<evidence type="ECO:0000256" key="1">
    <source>
        <dbReference type="SAM" id="Coils"/>
    </source>
</evidence>
<dbReference type="PROSITE" id="PS51886">
    <property type="entry name" value="TLDC"/>
    <property type="match status" value="1"/>
</dbReference>
<dbReference type="OrthoDB" id="25620at2759"/>
<keyword evidence="4" id="KW-1185">Reference proteome</keyword>
<organism evidence="3 4">
    <name type="scientific">Polysphondylium violaceum</name>
    <dbReference type="NCBI Taxonomy" id="133409"/>
    <lineage>
        <taxon>Eukaryota</taxon>
        <taxon>Amoebozoa</taxon>
        <taxon>Evosea</taxon>
        <taxon>Eumycetozoa</taxon>
        <taxon>Dictyostelia</taxon>
        <taxon>Dictyosteliales</taxon>
        <taxon>Dictyosteliaceae</taxon>
        <taxon>Polysphondylium</taxon>
    </lineage>
</organism>
<evidence type="ECO:0000313" key="3">
    <source>
        <dbReference type="EMBL" id="KAF2071635.1"/>
    </source>
</evidence>
<dbReference type="InterPro" id="IPR006571">
    <property type="entry name" value="TLDc_dom"/>
</dbReference>
<sequence length="250" mass="28578">DGTHFNYILNYLRDEGDIKIPEDIRHCVRKEMEFYRINDHFKLDDTVTILDQLNSLKEKLDEEREQSNKTKKEIKLLILSDSSSILNCRTFKIISDWIDITKTLTFELLYASEGNKFRAPAFHSACDGKGPTVTVIETTDGYVFGGYNSQSWKNTGGFRVYGDDKCFIFTLVNKHGIPPTKYLPIKNIKEYVASNTNGPIFGNFDIAVKEAQGSYQLFPLSYKDTTGKGDKTLTPSRDFSIKNIEIYKCS</sequence>
<dbReference type="InterPro" id="IPR011333">
    <property type="entry name" value="SKP1/BTB/POZ_sf"/>
</dbReference>
<proteinExistence type="predicted"/>